<dbReference type="InterPro" id="IPR053098">
    <property type="entry name" value="Petuviruses_polyprotein"/>
</dbReference>
<dbReference type="PANTHER" id="PTHR48435">
    <property type="entry name" value="POLYPROTEIN"/>
    <property type="match status" value="1"/>
</dbReference>
<proteinExistence type="predicted"/>
<dbReference type="EnsemblPlants" id="PGSC0003DMT400092460">
    <property type="protein sequence ID" value="PGSC0003DMT400092460"/>
    <property type="gene ID" value="PGSC0003DMG400042031"/>
</dbReference>
<dbReference type="AlphaFoldDB" id="M1DPU8"/>
<dbReference type="PaxDb" id="4113-PGSC0003DMT400092460"/>
<dbReference type="PANTHER" id="PTHR48435:SF1">
    <property type="entry name" value="POLYPROTEIN"/>
    <property type="match status" value="1"/>
</dbReference>
<dbReference type="Gramene" id="PGSC0003DMT400092460">
    <property type="protein sequence ID" value="PGSC0003DMT400092460"/>
    <property type="gene ID" value="PGSC0003DMG400042031"/>
</dbReference>
<dbReference type="InParanoid" id="M1DPU8"/>
<sequence length="173" mass="20111">MSLHDLYLTEALKIHVQIVGAPQARDAIQATLHYQLAWRLQNHVMDLSLPGGQDALFLNVDATNRTTQCTQIPRKDNLDSESISDFFGNDLDWIKEFGHDGLGVFWYKCPFTRHIPWDIDCNCTECEEDYYGSEDDDEVDYDEYSYDRAKWDGEEYQFLVSHKPQDWPALPTP</sequence>
<protein>
    <submittedName>
        <fullName evidence="1">Reverse transcriptase</fullName>
    </submittedName>
</protein>
<accession>M1DPU8</accession>
<evidence type="ECO:0000313" key="2">
    <source>
        <dbReference type="Proteomes" id="UP000011115"/>
    </source>
</evidence>
<dbReference type="HOGENOM" id="CLU_1550260_0_0_1"/>
<dbReference type="Proteomes" id="UP000011115">
    <property type="component" value="Unassembled WGS sequence"/>
</dbReference>
<name>M1DPU8_SOLTU</name>
<evidence type="ECO:0000313" key="1">
    <source>
        <dbReference type="EnsemblPlants" id="PGSC0003DMT400092460"/>
    </source>
</evidence>
<reference evidence="1" key="2">
    <citation type="submission" date="2015-06" db="UniProtKB">
        <authorList>
            <consortium name="EnsemblPlants"/>
        </authorList>
    </citation>
    <scope>IDENTIFICATION</scope>
    <source>
        <strain evidence="1">DM1-3 516 R44</strain>
    </source>
</reference>
<keyword evidence="2" id="KW-1185">Reference proteome</keyword>
<reference evidence="2" key="1">
    <citation type="journal article" date="2011" name="Nature">
        <title>Genome sequence and analysis of the tuber crop potato.</title>
        <authorList>
            <consortium name="The Potato Genome Sequencing Consortium"/>
        </authorList>
    </citation>
    <scope>NUCLEOTIDE SEQUENCE [LARGE SCALE GENOMIC DNA]</scope>
    <source>
        <strain evidence="2">cv. DM1-3 516 R44</strain>
    </source>
</reference>
<organism evidence="1 2">
    <name type="scientific">Solanum tuberosum</name>
    <name type="common">Potato</name>
    <dbReference type="NCBI Taxonomy" id="4113"/>
    <lineage>
        <taxon>Eukaryota</taxon>
        <taxon>Viridiplantae</taxon>
        <taxon>Streptophyta</taxon>
        <taxon>Embryophyta</taxon>
        <taxon>Tracheophyta</taxon>
        <taxon>Spermatophyta</taxon>
        <taxon>Magnoliopsida</taxon>
        <taxon>eudicotyledons</taxon>
        <taxon>Gunneridae</taxon>
        <taxon>Pentapetalae</taxon>
        <taxon>asterids</taxon>
        <taxon>lamiids</taxon>
        <taxon>Solanales</taxon>
        <taxon>Solanaceae</taxon>
        <taxon>Solanoideae</taxon>
        <taxon>Solaneae</taxon>
        <taxon>Solanum</taxon>
    </lineage>
</organism>